<dbReference type="AlphaFoldDB" id="A0A9Q0MS10"/>
<comment type="caution">
    <text evidence="19">The sequence shown here is derived from an EMBL/GenBank/DDBJ whole genome shotgun (WGS) entry which is preliminary data.</text>
</comment>
<comment type="similarity">
    <text evidence="4">Belongs to the glycosyl hydrolase 2 family.</text>
</comment>
<keyword evidence="10" id="KW-1015">Disulfide bond</keyword>
<dbReference type="InterPro" id="IPR054593">
    <property type="entry name" value="Beta-mannosidase-like_N2"/>
</dbReference>
<evidence type="ECO:0000256" key="13">
    <source>
        <dbReference type="ARBA" id="ARBA00023295"/>
    </source>
</evidence>
<keyword evidence="20" id="KW-1185">Reference proteome</keyword>
<dbReference type="Pfam" id="PF02836">
    <property type="entry name" value="Glyco_hydro_2_C"/>
    <property type="match status" value="1"/>
</dbReference>
<evidence type="ECO:0000256" key="12">
    <source>
        <dbReference type="ARBA" id="ARBA00023228"/>
    </source>
</evidence>
<keyword evidence="12" id="KW-0458">Lysosome</keyword>
<dbReference type="InterPro" id="IPR013783">
    <property type="entry name" value="Ig-like_fold"/>
</dbReference>
<protein>
    <recommendedName>
        <fullName evidence="7">Beta-mannosidase</fullName>
        <ecNumber evidence="6">3.2.1.25</ecNumber>
    </recommendedName>
    <alternativeName>
        <fullName evidence="14">Lysosomal beta A mannosidase</fullName>
    </alternativeName>
    <alternativeName>
        <fullName evidence="15">Mannanase</fullName>
    </alternativeName>
</protein>
<dbReference type="FunFam" id="3.20.20.80:FF:000050">
    <property type="entry name" value="Beta-mannosidase B"/>
    <property type="match status" value="1"/>
</dbReference>
<evidence type="ECO:0000256" key="5">
    <source>
        <dbReference type="ARBA" id="ARBA00011245"/>
    </source>
</evidence>
<evidence type="ECO:0000256" key="8">
    <source>
        <dbReference type="ARBA" id="ARBA00022729"/>
    </source>
</evidence>
<feature type="domain" description="Beta-mannosidase-like galactose-binding" evidence="18">
    <location>
        <begin position="52"/>
        <end position="234"/>
    </location>
</feature>
<name>A0A9Q0MS10_9DIPT</name>
<comment type="subcellular location">
    <subcellularLocation>
        <location evidence="3">Lysosome</location>
    </subcellularLocation>
</comment>
<sequence length="938" mass="107204">IVKYEGTKMKGNFIRLVLLLTISYVFEVKCAKVIKSGIEQLNLNANRESRLWTAIGSNGTQEFSVPAQVPGGIYSDLDAFGGIFKNQIYHDYNDVETRWVGRTNWTFSRQFSVSSELLSKTRIVLICEGLDTVSKVFINNILIGQSDNMFVRYIYDVKDALTAGVNTIRIEFQSPVEYALNQYNAHNAIYGYPVLPGSLSPEYRGENKAQMIRKMQSSFSWDWGPSYPSSGIWKDIYIEGRNDAVVRDVLVFTKSNTQQPDETDSTSWKLTARVYFDLTSVRDAGFLNLQRLDGEFSTSIAISFANETILSGIYRDISIDIPGSEAKLWWPNGYGNPSLYPYQVSYTSSTGDETSSKAFNVGFRIVELIQDPVDASRPHFVNGIKMYSKGSNSIPIHVLPERITDEMTEWLLTSAHKLHTNQIRVWGGGMYESDLFYDLADKLGIFVWEDFMFACAMYPANPEFIATVVDEIDTQVKRLQHHPSLLMWAANNENEGALRDNWYGTRDNFEVYKSDFIRLYVDTVIRNVKVLDPSRDCLSSSPTNGKKTEEEGWVSVWPGNILYGDTHPYNYVSDNWDWSWMISRRTRYASEFGYQSFPYVETLKKVSSNFNQWTWFSEFVDHRQHHPGGQKEIHDLIESHLPIPLNPNSTESFPSMLYMAQIMHSMGQKTQTEFYRRNVDKFFEAENGTGYNMGALYWQLNDIWEGCSWSSFEINGRWKMYAYFAQRGFSPVLASPYKDLNDDLVVEVISDSVQQYKGSLRVRIFKLNSLSPIFDEAMNVTADYLTSKENFRLSSTTLESLQCNWEQTGSPCLVYTTMPQLPDNFVFLNYPTKGHFILDPNLQVTGLHASVDGRAISFTLTSQAVAPFVFLNLRDHNHGYFSDNGFVMVENEKEMVYYSQDVTTVEEFLSQLDITSLFDVTEFADHTDSSGTAIEAGL</sequence>
<comment type="function">
    <text evidence="2">Exoglycosidase that cleaves the single beta-linked mannose residue from the non-reducing end of all N-linked glycoprotein oligosaccharides.</text>
</comment>
<dbReference type="PANTHER" id="PTHR43730">
    <property type="entry name" value="BETA-MANNOSIDASE"/>
    <property type="match status" value="1"/>
</dbReference>
<evidence type="ECO:0000256" key="4">
    <source>
        <dbReference type="ARBA" id="ARBA00007401"/>
    </source>
</evidence>
<dbReference type="Proteomes" id="UP001151699">
    <property type="component" value="Chromosome C"/>
</dbReference>
<dbReference type="Gene3D" id="2.60.40.10">
    <property type="entry name" value="Immunoglobulins"/>
    <property type="match status" value="2"/>
</dbReference>
<feature type="domain" description="Beta-mannosidase Ig-fold" evidence="17">
    <location>
        <begin position="845"/>
        <end position="919"/>
    </location>
</feature>
<dbReference type="InterPro" id="IPR050887">
    <property type="entry name" value="Beta-mannosidase_GH2"/>
</dbReference>
<proteinExistence type="inferred from homology"/>
<feature type="non-terminal residue" evidence="19">
    <location>
        <position position="1"/>
    </location>
</feature>
<dbReference type="PANTHER" id="PTHR43730:SF1">
    <property type="entry name" value="BETA-MANNOSIDASE"/>
    <property type="match status" value="1"/>
</dbReference>
<dbReference type="EMBL" id="WJQU01000004">
    <property type="protein sequence ID" value="KAJ6635884.1"/>
    <property type="molecule type" value="Genomic_DNA"/>
</dbReference>
<dbReference type="Gene3D" id="2.60.120.260">
    <property type="entry name" value="Galactose-binding domain-like"/>
    <property type="match status" value="1"/>
</dbReference>
<feature type="non-terminal residue" evidence="19">
    <location>
        <position position="938"/>
    </location>
</feature>
<evidence type="ECO:0000256" key="9">
    <source>
        <dbReference type="ARBA" id="ARBA00022801"/>
    </source>
</evidence>
<evidence type="ECO:0000256" key="14">
    <source>
        <dbReference type="ARBA" id="ARBA00032581"/>
    </source>
</evidence>
<evidence type="ECO:0000313" key="20">
    <source>
        <dbReference type="Proteomes" id="UP001151699"/>
    </source>
</evidence>
<dbReference type="GO" id="GO:0004567">
    <property type="term" value="F:beta-mannosidase activity"/>
    <property type="evidence" value="ECO:0007669"/>
    <property type="project" value="UniProtKB-EC"/>
</dbReference>
<comment type="subunit">
    <text evidence="5">Monomer.</text>
</comment>
<dbReference type="Pfam" id="PF17753">
    <property type="entry name" value="Ig_mannosidase"/>
    <property type="match status" value="1"/>
</dbReference>
<keyword evidence="13" id="KW-0326">Glycosidase</keyword>
<evidence type="ECO:0000256" key="6">
    <source>
        <dbReference type="ARBA" id="ARBA00012754"/>
    </source>
</evidence>
<dbReference type="InterPro" id="IPR006103">
    <property type="entry name" value="Glyco_hydro_2_cat"/>
</dbReference>
<comment type="catalytic activity">
    <reaction evidence="1">
        <text>Hydrolysis of terminal, non-reducing beta-D-mannose residues in beta-D-mannosides.</text>
        <dbReference type="EC" id="3.2.1.25"/>
    </reaction>
</comment>
<dbReference type="GO" id="GO:0006516">
    <property type="term" value="P:glycoprotein catabolic process"/>
    <property type="evidence" value="ECO:0007669"/>
    <property type="project" value="TreeGrafter"/>
</dbReference>
<gene>
    <name evidence="19" type="primary">MANBA_2</name>
    <name evidence="19" type="ORF">Bhyg_14470</name>
</gene>
<feature type="domain" description="Glycoside hydrolase family 2 catalytic" evidence="16">
    <location>
        <begin position="436"/>
        <end position="535"/>
    </location>
</feature>
<accession>A0A9Q0MS10</accession>
<dbReference type="GO" id="GO:0005764">
    <property type="term" value="C:lysosome"/>
    <property type="evidence" value="ECO:0007669"/>
    <property type="project" value="UniProtKB-SubCell"/>
</dbReference>
<dbReference type="InterPro" id="IPR017853">
    <property type="entry name" value="GH"/>
</dbReference>
<dbReference type="GO" id="GO:0005975">
    <property type="term" value="P:carbohydrate metabolic process"/>
    <property type="evidence" value="ECO:0007669"/>
    <property type="project" value="InterPro"/>
</dbReference>
<dbReference type="Gene3D" id="3.20.20.80">
    <property type="entry name" value="Glycosidases"/>
    <property type="match status" value="1"/>
</dbReference>
<dbReference type="Pfam" id="PF22666">
    <property type="entry name" value="Glyco_hydro_2_N2"/>
    <property type="match status" value="1"/>
</dbReference>
<evidence type="ECO:0000256" key="10">
    <source>
        <dbReference type="ARBA" id="ARBA00023157"/>
    </source>
</evidence>
<reference evidence="19" key="1">
    <citation type="submission" date="2022-07" db="EMBL/GenBank/DDBJ databases">
        <authorList>
            <person name="Trinca V."/>
            <person name="Uliana J.V.C."/>
            <person name="Torres T.T."/>
            <person name="Ward R.J."/>
            <person name="Monesi N."/>
        </authorList>
    </citation>
    <scope>NUCLEOTIDE SEQUENCE</scope>
    <source>
        <strain evidence="19">HSMRA1968</strain>
        <tissue evidence="19">Whole embryos</tissue>
    </source>
</reference>
<dbReference type="InterPro" id="IPR041625">
    <property type="entry name" value="Beta-mannosidase_Ig"/>
</dbReference>
<dbReference type="SUPFAM" id="SSF51445">
    <property type="entry name" value="(Trans)glycosidases"/>
    <property type="match status" value="1"/>
</dbReference>
<dbReference type="SUPFAM" id="SSF49303">
    <property type="entry name" value="beta-Galactosidase/glucuronidase domain"/>
    <property type="match status" value="2"/>
</dbReference>
<dbReference type="EC" id="3.2.1.25" evidence="6"/>
<evidence type="ECO:0000259" key="17">
    <source>
        <dbReference type="Pfam" id="PF17753"/>
    </source>
</evidence>
<evidence type="ECO:0000256" key="15">
    <source>
        <dbReference type="ARBA" id="ARBA00033445"/>
    </source>
</evidence>
<keyword evidence="8" id="KW-0732">Signal</keyword>
<evidence type="ECO:0000259" key="18">
    <source>
        <dbReference type="Pfam" id="PF22666"/>
    </source>
</evidence>
<organism evidence="19 20">
    <name type="scientific">Pseudolycoriella hygida</name>
    <dbReference type="NCBI Taxonomy" id="35572"/>
    <lineage>
        <taxon>Eukaryota</taxon>
        <taxon>Metazoa</taxon>
        <taxon>Ecdysozoa</taxon>
        <taxon>Arthropoda</taxon>
        <taxon>Hexapoda</taxon>
        <taxon>Insecta</taxon>
        <taxon>Pterygota</taxon>
        <taxon>Neoptera</taxon>
        <taxon>Endopterygota</taxon>
        <taxon>Diptera</taxon>
        <taxon>Nematocera</taxon>
        <taxon>Sciaroidea</taxon>
        <taxon>Sciaridae</taxon>
        <taxon>Pseudolycoriella</taxon>
    </lineage>
</organism>
<keyword evidence="11" id="KW-0325">Glycoprotein</keyword>
<evidence type="ECO:0000256" key="7">
    <source>
        <dbReference type="ARBA" id="ARBA00015707"/>
    </source>
</evidence>
<evidence type="ECO:0000256" key="1">
    <source>
        <dbReference type="ARBA" id="ARBA00000829"/>
    </source>
</evidence>
<dbReference type="OrthoDB" id="2866996at2759"/>
<dbReference type="InterPro" id="IPR036156">
    <property type="entry name" value="Beta-gal/glucu_dom_sf"/>
</dbReference>
<dbReference type="SUPFAM" id="SSF49785">
    <property type="entry name" value="Galactose-binding domain-like"/>
    <property type="match status" value="1"/>
</dbReference>
<evidence type="ECO:0000256" key="3">
    <source>
        <dbReference type="ARBA" id="ARBA00004371"/>
    </source>
</evidence>
<keyword evidence="9" id="KW-0378">Hydrolase</keyword>
<dbReference type="InterPro" id="IPR008979">
    <property type="entry name" value="Galactose-bd-like_sf"/>
</dbReference>
<evidence type="ECO:0000256" key="11">
    <source>
        <dbReference type="ARBA" id="ARBA00023180"/>
    </source>
</evidence>
<evidence type="ECO:0000256" key="2">
    <source>
        <dbReference type="ARBA" id="ARBA00003150"/>
    </source>
</evidence>
<evidence type="ECO:0000259" key="16">
    <source>
        <dbReference type="Pfam" id="PF02836"/>
    </source>
</evidence>
<evidence type="ECO:0000313" key="19">
    <source>
        <dbReference type="EMBL" id="KAJ6635884.1"/>
    </source>
</evidence>
<dbReference type="FunFam" id="2.60.120.260:FF:000060">
    <property type="entry name" value="Probable beta-mannosidase"/>
    <property type="match status" value="1"/>
</dbReference>